<accession>A0A286FZT1</accession>
<dbReference type="RefSeq" id="WP_097126424.1">
    <property type="nucleotide sequence ID" value="NZ_OCNH01000002.1"/>
</dbReference>
<keyword evidence="2" id="KW-1185">Reference proteome</keyword>
<gene>
    <name evidence="1" type="ORF">SAMN06269250_2808</name>
</gene>
<dbReference type="AlphaFoldDB" id="A0A286FZT1"/>
<proteinExistence type="predicted"/>
<dbReference type="Proteomes" id="UP000219452">
    <property type="component" value="Unassembled WGS sequence"/>
</dbReference>
<organism evidence="1 2">
    <name type="scientific">Spirosoma fluviale</name>
    <dbReference type="NCBI Taxonomy" id="1597977"/>
    <lineage>
        <taxon>Bacteria</taxon>
        <taxon>Pseudomonadati</taxon>
        <taxon>Bacteroidota</taxon>
        <taxon>Cytophagia</taxon>
        <taxon>Cytophagales</taxon>
        <taxon>Cytophagaceae</taxon>
        <taxon>Spirosoma</taxon>
    </lineage>
</organism>
<reference evidence="2" key="1">
    <citation type="submission" date="2017-09" db="EMBL/GenBank/DDBJ databases">
        <authorList>
            <person name="Varghese N."/>
            <person name="Submissions S."/>
        </authorList>
    </citation>
    <scope>NUCLEOTIDE SEQUENCE [LARGE SCALE GENOMIC DNA]</scope>
    <source>
        <strain evidence="2">DSM 29961</strain>
    </source>
</reference>
<evidence type="ECO:0000313" key="2">
    <source>
        <dbReference type="Proteomes" id="UP000219452"/>
    </source>
</evidence>
<sequence length="64" mass="7064">MDHVDIPVTRYSGDPTGTLAFYSLVNKTTIVGGPLADTQKSCKSSAYRGKEQTIQHFFTLLTKK</sequence>
<evidence type="ECO:0000313" key="1">
    <source>
        <dbReference type="EMBL" id="SOD88718.1"/>
    </source>
</evidence>
<name>A0A286FZT1_9BACT</name>
<dbReference type="EMBL" id="OCNH01000002">
    <property type="protein sequence ID" value="SOD88718.1"/>
    <property type="molecule type" value="Genomic_DNA"/>
</dbReference>
<protein>
    <submittedName>
        <fullName evidence="1">Uncharacterized protein</fullName>
    </submittedName>
</protein>